<dbReference type="InterPro" id="IPR007461">
    <property type="entry name" value="Ysc84_actin-binding"/>
</dbReference>
<gene>
    <name evidence="3" type="ORF">A7Q10_00665</name>
</gene>
<protein>
    <recommendedName>
        <fullName evidence="2">Ysc84 actin-binding domain-containing protein</fullName>
    </recommendedName>
</protein>
<evidence type="ECO:0000256" key="1">
    <source>
        <dbReference type="SAM" id="SignalP"/>
    </source>
</evidence>
<feature type="signal peptide" evidence="1">
    <location>
        <begin position="1"/>
        <end position="27"/>
    </location>
</feature>
<dbReference type="Pfam" id="PF04366">
    <property type="entry name" value="Ysc84"/>
    <property type="match status" value="1"/>
</dbReference>
<keyword evidence="1" id="KW-0732">Signal</keyword>
<feature type="chain" id="PRO_5021366099" description="Ysc84 actin-binding domain-containing protein" evidence="1">
    <location>
        <begin position="28"/>
        <end position="244"/>
    </location>
</feature>
<proteinExistence type="predicted"/>
<reference evidence="3 4" key="1">
    <citation type="submission" date="2016-05" db="EMBL/GenBank/DDBJ databases">
        <title>Diversity and Homogeneity among Thermoacidophilic Verrucomicrobia Methanotrophs Linked with Geographical Origin.</title>
        <authorList>
            <person name="Erikstad H.-A."/>
            <person name="Smestad N.B."/>
            <person name="Ceballos R.M."/>
            <person name="Birkeland N.-K."/>
        </authorList>
    </citation>
    <scope>NUCLEOTIDE SEQUENCE [LARGE SCALE GENOMIC DNA]</scope>
    <source>
        <strain evidence="3 4">Phi</strain>
    </source>
</reference>
<dbReference type="RefSeq" id="WP_134440245.1">
    <property type="nucleotide sequence ID" value="NZ_CP065957.1"/>
</dbReference>
<dbReference type="PANTHER" id="PTHR15629">
    <property type="entry name" value="SH3YL1 PROTEIN"/>
    <property type="match status" value="1"/>
</dbReference>
<comment type="caution">
    <text evidence="3">The sequence shown here is derived from an EMBL/GenBank/DDBJ whole genome shotgun (WGS) entry which is preliminary data.</text>
</comment>
<name>A0A4Y8PDQ0_9BACT</name>
<evidence type="ECO:0000259" key="2">
    <source>
        <dbReference type="Pfam" id="PF04366"/>
    </source>
</evidence>
<dbReference type="CDD" id="cd11524">
    <property type="entry name" value="SYLF"/>
    <property type="match status" value="1"/>
</dbReference>
<evidence type="ECO:0000313" key="4">
    <source>
        <dbReference type="Proteomes" id="UP000297713"/>
    </source>
</evidence>
<dbReference type="InterPro" id="IPR051702">
    <property type="entry name" value="SH3_domain_YSC84-like"/>
</dbReference>
<organism evidence="3 4">
    <name type="scientific">Methylacidiphilum caldifontis</name>
    <dbReference type="NCBI Taxonomy" id="2795386"/>
    <lineage>
        <taxon>Bacteria</taxon>
        <taxon>Pseudomonadati</taxon>
        <taxon>Verrucomicrobiota</taxon>
        <taxon>Methylacidiphilae</taxon>
        <taxon>Methylacidiphilales</taxon>
        <taxon>Methylacidiphilaceae</taxon>
        <taxon>Methylacidiphilum (ex Ratnadevi et al. 2023)</taxon>
    </lineage>
</organism>
<sequence length="244" mass="27022">MDTCYNGIRGSLIIILFLLTSSLSAQAWNLEKTIEQGAAMILEMKNRYKDNIPEPLFQEAKGVGVVSILQASLFMKERRGKGWVAIRLPEGRWSGPLAVNVSGWDLGLEVGFKAVELFLLFNSQETIDLIVKGTRCNIGVGQSAQPGLVEITEDQVSSPTASVYVYLVSKKKMKGIQIGNIDLVADPDTNWKYYQQKCIPFQILSGRVPVPESAQRLIQALSEPYRSVPVRQAERVVASPQPIQ</sequence>
<evidence type="ECO:0000313" key="3">
    <source>
        <dbReference type="EMBL" id="TFE68185.1"/>
    </source>
</evidence>
<feature type="domain" description="Ysc84 actin-binding" evidence="2">
    <location>
        <begin position="103"/>
        <end position="222"/>
    </location>
</feature>
<dbReference type="Proteomes" id="UP000297713">
    <property type="component" value="Unassembled WGS sequence"/>
</dbReference>
<keyword evidence="4" id="KW-1185">Reference proteome</keyword>
<dbReference type="PANTHER" id="PTHR15629:SF2">
    <property type="entry name" value="SH3 DOMAIN-CONTAINING YSC84-LIKE PROTEIN 1"/>
    <property type="match status" value="1"/>
</dbReference>
<dbReference type="OrthoDB" id="188763at2"/>
<dbReference type="GO" id="GO:0035091">
    <property type="term" value="F:phosphatidylinositol binding"/>
    <property type="evidence" value="ECO:0007669"/>
    <property type="project" value="TreeGrafter"/>
</dbReference>
<dbReference type="EMBL" id="LXQC01000143">
    <property type="protein sequence ID" value="TFE68185.1"/>
    <property type="molecule type" value="Genomic_DNA"/>
</dbReference>
<accession>A0A4Y8PDQ0</accession>
<dbReference type="AlphaFoldDB" id="A0A4Y8PDQ0"/>